<dbReference type="OrthoDB" id="19588at2759"/>
<dbReference type="PANTHER" id="PTHR45641">
    <property type="entry name" value="TETRATRICOPEPTIDE REPEAT PROTEIN (AFU_ORTHOLOGUE AFUA_6G03870)"/>
    <property type="match status" value="1"/>
</dbReference>
<evidence type="ECO:0000256" key="3">
    <source>
        <dbReference type="PROSITE-ProRule" id="PRU00339"/>
    </source>
</evidence>
<dbReference type="PROSITE" id="PS50005">
    <property type="entry name" value="TPR"/>
    <property type="match status" value="3"/>
</dbReference>
<evidence type="ECO:0000313" key="6">
    <source>
        <dbReference type="Proteomes" id="UP000663891"/>
    </source>
</evidence>
<dbReference type="Gene3D" id="3.90.176.10">
    <property type="entry name" value="Toxin ADP-ribosyltransferase, Chain A, domain 1"/>
    <property type="match status" value="1"/>
</dbReference>
<reference evidence="4" key="1">
    <citation type="submission" date="2021-02" db="EMBL/GenBank/DDBJ databases">
        <authorList>
            <person name="Nowell W R."/>
        </authorList>
    </citation>
    <scope>NUCLEOTIDE SEQUENCE</scope>
</reference>
<feature type="repeat" description="TPR" evidence="3">
    <location>
        <begin position="419"/>
        <end position="452"/>
    </location>
</feature>
<evidence type="ECO:0000256" key="2">
    <source>
        <dbReference type="ARBA" id="ARBA00022803"/>
    </source>
</evidence>
<sequence length="520" mass="60151">MYTQLFKQLVLSTNLPVDEKQEKAEMLSYCRNYLTQLNNESALTFLERFDREKSDHSAVWWYTYDSFLYRMLNKACRVQDIETMYAVRMFIRELHREIEQLSLSDGSRQSTLVLYRGQQLSLSAFKEIQSKSGGLLSINSFFSTSLNREVALMFAGVSDGINTISVVFQIRIPFMDTNVVPFANIDLVGAFGEAEAEYLFSFGSVFRIGDMNACSHSRGGLWFIEITLTTESDPELMNLTDYIWSHNLHDRIDLTSFARLMIDMGEHEKAEEVYATMLERLRCSEDIGFVYHQLGYIEQIKSNWNFALELYHKALECVPKSERERGHTIVATLFHIAEIYCNQSNWDRSLVYINRALAAIDAQDEPIKNVSVDEQVSNCLHMIGTISLEQYQLDNALEYFERALEIRRRILPPMHPLLATSYNDLGILYHRQKRYEQALSAYETCLEIRRCSLPEGHWALAMIFNNMANTLYWLDRDKEALEFSVLAVDIGTRSLGENHPMTSTFRDTLEGISATNEEEQ</sequence>
<dbReference type="Pfam" id="PF13374">
    <property type="entry name" value="TPR_10"/>
    <property type="match status" value="1"/>
</dbReference>
<dbReference type="EMBL" id="CAJOAY010005181">
    <property type="protein sequence ID" value="CAF4098440.1"/>
    <property type="molecule type" value="Genomic_DNA"/>
</dbReference>
<dbReference type="SUPFAM" id="SSF48452">
    <property type="entry name" value="TPR-like"/>
    <property type="match status" value="1"/>
</dbReference>
<name>A0A814DFS8_9BILA</name>
<dbReference type="PANTHER" id="PTHR45641:SF1">
    <property type="entry name" value="AAA+ ATPASE DOMAIN-CONTAINING PROTEIN"/>
    <property type="match status" value="1"/>
</dbReference>
<dbReference type="InterPro" id="IPR019734">
    <property type="entry name" value="TPR_rpt"/>
</dbReference>
<proteinExistence type="predicted"/>
<feature type="repeat" description="TPR" evidence="3">
    <location>
        <begin position="288"/>
        <end position="321"/>
    </location>
</feature>
<accession>A0A814DFS8</accession>
<dbReference type="InterPro" id="IPR011990">
    <property type="entry name" value="TPR-like_helical_dom_sf"/>
</dbReference>
<dbReference type="Proteomes" id="UP000663881">
    <property type="component" value="Unassembled WGS sequence"/>
</dbReference>
<gene>
    <name evidence="5" type="ORF">OKA104_LOCUS35539</name>
    <name evidence="4" type="ORF">VCS650_LOCUS12216</name>
</gene>
<dbReference type="AlphaFoldDB" id="A0A814DFS8"/>
<dbReference type="Proteomes" id="UP000663891">
    <property type="component" value="Unassembled WGS sequence"/>
</dbReference>
<feature type="repeat" description="TPR" evidence="3">
    <location>
        <begin position="377"/>
        <end position="410"/>
    </location>
</feature>
<evidence type="ECO:0000313" key="5">
    <source>
        <dbReference type="EMBL" id="CAF4098440.1"/>
    </source>
</evidence>
<protein>
    <submittedName>
        <fullName evidence="4">Uncharacterized protein</fullName>
    </submittedName>
</protein>
<organism evidence="4 6">
    <name type="scientific">Adineta steineri</name>
    <dbReference type="NCBI Taxonomy" id="433720"/>
    <lineage>
        <taxon>Eukaryota</taxon>
        <taxon>Metazoa</taxon>
        <taxon>Spiralia</taxon>
        <taxon>Gnathifera</taxon>
        <taxon>Rotifera</taxon>
        <taxon>Eurotatoria</taxon>
        <taxon>Bdelloidea</taxon>
        <taxon>Adinetida</taxon>
        <taxon>Adinetidae</taxon>
        <taxon>Adineta</taxon>
    </lineage>
</organism>
<dbReference type="PROSITE" id="PS51996">
    <property type="entry name" value="TR_MART"/>
    <property type="match status" value="1"/>
</dbReference>
<keyword evidence="2 3" id="KW-0802">TPR repeat</keyword>
<dbReference type="SMART" id="SM00028">
    <property type="entry name" value="TPR"/>
    <property type="match status" value="5"/>
</dbReference>
<comment type="caution">
    <text evidence="4">The sequence shown here is derived from an EMBL/GenBank/DDBJ whole genome shotgun (WGS) entry which is preliminary data.</text>
</comment>
<dbReference type="SUPFAM" id="SSF56399">
    <property type="entry name" value="ADP-ribosylation"/>
    <property type="match status" value="1"/>
</dbReference>
<dbReference type="Pfam" id="PF13424">
    <property type="entry name" value="TPR_12"/>
    <property type="match status" value="1"/>
</dbReference>
<keyword evidence="1" id="KW-0677">Repeat</keyword>
<dbReference type="EMBL" id="CAJNON010000093">
    <property type="protein sequence ID" value="CAF0953761.1"/>
    <property type="molecule type" value="Genomic_DNA"/>
</dbReference>
<dbReference type="Gene3D" id="1.25.40.10">
    <property type="entry name" value="Tetratricopeptide repeat domain"/>
    <property type="match status" value="2"/>
</dbReference>
<evidence type="ECO:0000313" key="4">
    <source>
        <dbReference type="EMBL" id="CAF0953761.1"/>
    </source>
</evidence>
<evidence type="ECO:0000256" key="1">
    <source>
        <dbReference type="ARBA" id="ARBA00022737"/>
    </source>
</evidence>